<feature type="chain" id="PRO_5042317333" description="Glucanase" evidence="9">
    <location>
        <begin position="19"/>
        <end position="394"/>
    </location>
</feature>
<dbReference type="InterPro" id="IPR001524">
    <property type="entry name" value="Glyco_hydro_6_CS"/>
</dbReference>
<evidence type="ECO:0000256" key="5">
    <source>
        <dbReference type="ARBA" id="ARBA00023326"/>
    </source>
</evidence>
<comment type="caution">
    <text evidence="10">The sequence shown here is derived from an EMBL/GenBank/DDBJ whole genome shotgun (WGS) entry which is preliminary data.</text>
</comment>
<dbReference type="PANTHER" id="PTHR34876">
    <property type="match status" value="1"/>
</dbReference>
<feature type="binding site" evidence="7">
    <location>
        <position position="325"/>
    </location>
    <ligand>
        <name>substrate</name>
    </ligand>
</feature>
<feature type="binding site" evidence="7">
    <location>
        <position position="356"/>
    </location>
    <ligand>
        <name>substrate</name>
    </ligand>
</feature>
<gene>
    <name evidence="10" type="ORF">QBC33DRAFT_558830</name>
</gene>
<dbReference type="InterPro" id="IPR016288">
    <property type="entry name" value="Beta_cellobiohydrolase"/>
</dbReference>
<evidence type="ECO:0000313" key="11">
    <source>
        <dbReference type="Proteomes" id="UP001244011"/>
    </source>
</evidence>
<dbReference type="AlphaFoldDB" id="A0AAJ0C256"/>
<sequence>MRISSLIATLSAVGAVSAVPHARSNSGFRWRRDNSTLPNPFDGKTLFANPAWGAKLERAFDAFTARDDAENAAKVRTIQKTGTFVWVSDRASLKNIDTAIEQARAAKEATGVDQIVGLVLYNLPDRDCSAGESAGELSSDKDGLEIYKNEFVKPYAEKVGAATDLTFAIVLEPDSLANLVTNQGIEFCAQAGPVYQEGIAYAIASLQFDNVHLYIDAAHGGWLGWDQNLPLAAAEFGKVFRMASNSTGGSGNSTRIRGFATNVSNYNPFNANPRENFTIDSKSWDESHYATSLAPHLEAEGLPSRFIIDQGRVAVPGGREEWGEWCNVEAGFGMAPGTPVNNTLIDSIVWIKPGGESDGECGMEGAPRAGAWFEEYVEKLVENADPSIKGEAAA</sequence>
<evidence type="ECO:0000256" key="7">
    <source>
        <dbReference type="PIRSR" id="PIRSR001100-2"/>
    </source>
</evidence>
<evidence type="ECO:0000256" key="4">
    <source>
        <dbReference type="ARBA" id="ARBA00023295"/>
    </source>
</evidence>
<accession>A0AAJ0C256</accession>
<evidence type="ECO:0000256" key="2">
    <source>
        <dbReference type="ARBA" id="ARBA00023001"/>
    </source>
</evidence>
<dbReference type="PRINTS" id="PR00733">
    <property type="entry name" value="GLHYDRLASE6"/>
</dbReference>
<evidence type="ECO:0000256" key="9">
    <source>
        <dbReference type="RuleBase" id="RU361186"/>
    </source>
</evidence>
<protein>
    <recommendedName>
        <fullName evidence="9">Glucanase</fullName>
        <ecNumber evidence="9">3.2.1.-</ecNumber>
    </recommendedName>
</protein>
<evidence type="ECO:0000256" key="1">
    <source>
        <dbReference type="ARBA" id="ARBA00022801"/>
    </source>
</evidence>
<keyword evidence="5 9" id="KW-0624">Polysaccharide degradation</keyword>
<reference evidence="10" key="1">
    <citation type="submission" date="2023-06" db="EMBL/GenBank/DDBJ databases">
        <title>Genome-scale phylogeny and comparative genomics of the fungal order Sordariales.</title>
        <authorList>
            <consortium name="Lawrence Berkeley National Laboratory"/>
            <person name="Hensen N."/>
            <person name="Bonometti L."/>
            <person name="Westerberg I."/>
            <person name="Brannstrom I.O."/>
            <person name="Guillou S."/>
            <person name="Cros-Aarteil S."/>
            <person name="Calhoun S."/>
            <person name="Haridas S."/>
            <person name="Kuo A."/>
            <person name="Mondo S."/>
            <person name="Pangilinan J."/>
            <person name="Riley R."/>
            <person name="Labutti K."/>
            <person name="Andreopoulos B."/>
            <person name="Lipzen A."/>
            <person name="Chen C."/>
            <person name="Yanf M."/>
            <person name="Daum C."/>
            <person name="Ng V."/>
            <person name="Clum A."/>
            <person name="Steindorff A."/>
            <person name="Ohm R."/>
            <person name="Martin F."/>
            <person name="Silar P."/>
            <person name="Natvig D."/>
            <person name="Lalanne C."/>
            <person name="Gautier V."/>
            <person name="Ament-Velasquez S.L."/>
            <person name="Kruys A."/>
            <person name="Hutchinson M.I."/>
            <person name="Powell A.J."/>
            <person name="Barry K."/>
            <person name="Miller A.N."/>
            <person name="Grigoriev I.V."/>
            <person name="Debuchy R."/>
            <person name="Gladieux P."/>
            <person name="Thoren M.H."/>
            <person name="Johannesson H."/>
        </authorList>
    </citation>
    <scope>NUCLEOTIDE SEQUENCE</scope>
    <source>
        <strain evidence="10">8032-3</strain>
    </source>
</reference>
<feature type="active site" description="Proton donor" evidence="6 8">
    <location>
        <position position="174"/>
    </location>
</feature>
<keyword evidence="1 9" id="KW-0378">Hydrolase</keyword>
<evidence type="ECO:0000256" key="8">
    <source>
        <dbReference type="PROSITE-ProRule" id="PRU10057"/>
    </source>
</evidence>
<name>A0AAJ0C256_9PEZI</name>
<comment type="similarity">
    <text evidence="9">Belongs to the glycosyl hydrolase family 6.</text>
</comment>
<dbReference type="EC" id="3.2.1.-" evidence="9"/>
<keyword evidence="11" id="KW-1185">Reference proteome</keyword>
<dbReference type="PIRSF" id="PIRSF001100">
    <property type="entry name" value="Beta_cellobiohydrolase"/>
    <property type="match status" value="1"/>
</dbReference>
<organism evidence="10 11">
    <name type="scientific">Phialemonium atrogriseum</name>
    <dbReference type="NCBI Taxonomy" id="1093897"/>
    <lineage>
        <taxon>Eukaryota</taxon>
        <taxon>Fungi</taxon>
        <taxon>Dikarya</taxon>
        <taxon>Ascomycota</taxon>
        <taxon>Pezizomycotina</taxon>
        <taxon>Sordariomycetes</taxon>
        <taxon>Sordariomycetidae</taxon>
        <taxon>Cephalothecales</taxon>
        <taxon>Cephalothecaceae</taxon>
        <taxon>Phialemonium</taxon>
    </lineage>
</organism>
<dbReference type="GO" id="GO:0004553">
    <property type="term" value="F:hydrolase activity, hydrolyzing O-glycosyl compounds"/>
    <property type="evidence" value="ECO:0007669"/>
    <property type="project" value="InterPro"/>
</dbReference>
<dbReference type="EMBL" id="MU839008">
    <property type="protein sequence ID" value="KAK1767344.1"/>
    <property type="molecule type" value="Genomic_DNA"/>
</dbReference>
<dbReference type="GO" id="GO:0030245">
    <property type="term" value="P:cellulose catabolic process"/>
    <property type="evidence" value="ECO:0007669"/>
    <property type="project" value="UniProtKB-KW"/>
</dbReference>
<dbReference type="Proteomes" id="UP001244011">
    <property type="component" value="Unassembled WGS sequence"/>
</dbReference>
<dbReference type="InterPro" id="IPR036434">
    <property type="entry name" value="Beta_cellobiohydrolase_sf"/>
</dbReference>
<keyword evidence="3 9" id="KW-0119">Carbohydrate metabolism</keyword>
<keyword evidence="9" id="KW-0732">Signal</keyword>
<keyword evidence="4 9" id="KW-0326">Glycosidase</keyword>
<feature type="binding site" evidence="7">
    <location>
        <position position="219"/>
    </location>
    <ligand>
        <name>substrate</name>
    </ligand>
</feature>
<feature type="binding site" evidence="7">
    <location>
        <position position="86"/>
    </location>
    <ligand>
        <name>substrate</name>
    </ligand>
</feature>
<feature type="binding site" evidence="7">
    <location>
        <position position="222"/>
    </location>
    <ligand>
        <name>substrate</name>
    </ligand>
</feature>
<feature type="active site" description="Proton acceptor" evidence="6">
    <location>
        <position position="358"/>
    </location>
</feature>
<dbReference type="PANTHER" id="PTHR34876:SF10">
    <property type="entry name" value="GLUCANASE"/>
    <property type="match status" value="1"/>
</dbReference>
<dbReference type="Pfam" id="PF01341">
    <property type="entry name" value="Glyco_hydro_6"/>
    <property type="match status" value="1"/>
</dbReference>
<dbReference type="GeneID" id="85313100"/>
<evidence type="ECO:0000256" key="3">
    <source>
        <dbReference type="ARBA" id="ARBA00023277"/>
    </source>
</evidence>
<feature type="signal peptide" evidence="9">
    <location>
        <begin position="1"/>
        <end position="18"/>
    </location>
</feature>
<dbReference type="PROSITE" id="PS00656">
    <property type="entry name" value="GLYCOSYL_HYDROL_F6_2"/>
    <property type="match status" value="1"/>
</dbReference>
<feature type="binding site" evidence="7">
    <location>
        <position position="265"/>
    </location>
    <ligand>
        <name>substrate</name>
    </ligand>
</feature>
<feature type="binding site" evidence="7">
    <location>
        <position position="352"/>
    </location>
    <ligand>
        <name>substrate</name>
    </ligand>
</feature>
<dbReference type="Gene3D" id="3.20.20.40">
    <property type="entry name" value="1, 4-beta cellobiohydrolase"/>
    <property type="match status" value="1"/>
</dbReference>
<dbReference type="SUPFAM" id="SSF51989">
    <property type="entry name" value="Glycosyl hydrolases family 6, cellulases"/>
    <property type="match status" value="1"/>
</dbReference>
<dbReference type="RefSeq" id="XP_060283557.1">
    <property type="nucleotide sequence ID" value="XM_060429913.1"/>
</dbReference>
<evidence type="ECO:0000313" key="10">
    <source>
        <dbReference type="EMBL" id="KAK1767344.1"/>
    </source>
</evidence>
<keyword evidence="2 9" id="KW-0136">Cellulose degradation</keyword>
<proteinExistence type="inferred from homology"/>
<evidence type="ECO:0000256" key="6">
    <source>
        <dbReference type="PIRSR" id="PIRSR001100-1"/>
    </source>
</evidence>